<evidence type="ECO:0000256" key="4">
    <source>
        <dbReference type="SAM" id="Phobius"/>
    </source>
</evidence>
<keyword evidence="1 3" id="KW-0547">Nucleotide-binding</keyword>
<dbReference type="PRINTS" id="PR00301">
    <property type="entry name" value="HEATSHOCK70"/>
</dbReference>
<dbReference type="InterPro" id="IPR013126">
    <property type="entry name" value="Hsp_70_fam"/>
</dbReference>
<dbReference type="PROSITE" id="PS01036">
    <property type="entry name" value="HSP70_3"/>
    <property type="match status" value="1"/>
</dbReference>
<evidence type="ECO:0000313" key="6">
    <source>
        <dbReference type="Proteomes" id="UP000282087"/>
    </source>
</evidence>
<dbReference type="InterPro" id="IPR029047">
    <property type="entry name" value="HSP70_peptide-bd_sf"/>
</dbReference>
<dbReference type="STRING" id="542832.A0A3M6V9A2"/>
<evidence type="ECO:0000313" key="5">
    <source>
        <dbReference type="EMBL" id="RMX62541.1"/>
    </source>
</evidence>
<dbReference type="Proteomes" id="UP000282087">
    <property type="component" value="Unassembled WGS sequence"/>
</dbReference>
<comment type="similarity">
    <text evidence="3">Belongs to the heat shock protein 70 family.</text>
</comment>
<reference evidence="5 6" key="1">
    <citation type="submission" date="2018-06" db="EMBL/GenBank/DDBJ databases">
        <title>Comparative genomics of downy mildews reveals potential adaptations to biotrophy.</title>
        <authorList>
            <person name="Fletcher K."/>
            <person name="Klosterman S.J."/>
            <person name="Derevnina L."/>
            <person name="Martin F."/>
            <person name="Koike S."/>
            <person name="Reyes Chin-Wo S."/>
            <person name="Mou B."/>
            <person name="Michelmore R."/>
        </authorList>
    </citation>
    <scope>NUCLEOTIDE SEQUENCE [LARGE SCALE GENOMIC DNA]</scope>
    <source>
        <strain evidence="5 6">R14</strain>
    </source>
</reference>
<name>A0A3M6V9A2_9STRA</name>
<dbReference type="PANTHER" id="PTHR19375">
    <property type="entry name" value="HEAT SHOCK PROTEIN 70KDA"/>
    <property type="match status" value="1"/>
</dbReference>
<keyword evidence="2 3" id="KW-0067">ATP-binding</keyword>
<dbReference type="FunFam" id="3.90.640.10:FF:000003">
    <property type="entry name" value="Molecular chaperone DnaK"/>
    <property type="match status" value="1"/>
</dbReference>
<evidence type="ECO:0000256" key="3">
    <source>
        <dbReference type="RuleBase" id="RU003322"/>
    </source>
</evidence>
<protein>
    <submittedName>
        <fullName evidence="5">Uncharacterized protein</fullName>
    </submittedName>
</protein>
<dbReference type="CDD" id="cd24028">
    <property type="entry name" value="ASKHA_NBD_HSP70_HSPA1-like"/>
    <property type="match status" value="1"/>
</dbReference>
<proteinExistence type="inferred from homology"/>
<dbReference type="PROSITE" id="PS00329">
    <property type="entry name" value="HSP70_2"/>
    <property type="match status" value="1"/>
</dbReference>
<dbReference type="EMBL" id="QLLG01000578">
    <property type="protein sequence ID" value="RMX62541.1"/>
    <property type="molecule type" value="Genomic_DNA"/>
</dbReference>
<keyword evidence="4" id="KW-0812">Transmembrane</keyword>
<dbReference type="InterPro" id="IPR018181">
    <property type="entry name" value="Heat_shock_70_CS"/>
</dbReference>
<dbReference type="InterPro" id="IPR043129">
    <property type="entry name" value="ATPase_NBD"/>
</dbReference>
<feature type="transmembrane region" description="Helical" evidence="4">
    <location>
        <begin position="553"/>
        <end position="576"/>
    </location>
</feature>
<accession>A0A3M6V9A2</accession>
<dbReference type="Pfam" id="PF00012">
    <property type="entry name" value="HSP70"/>
    <property type="match status" value="2"/>
</dbReference>
<evidence type="ECO:0000256" key="2">
    <source>
        <dbReference type="ARBA" id="ARBA00022840"/>
    </source>
</evidence>
<keyword evidence="4" id="KW-0472">Membrane</keyword>
<comment type="caution">
    <text evidence="5">The sequence shown here is derived from an EMBL/GenBank/DDBJ whole genome shotgun (WGS) entry which is preliminary data.</text>
</comment>
<dbReference type="SUPFAM" id="SSF53067">
    <property type="entry name" value="Actin-like ATPase domain"/>
    <property type="match status" value="2"/>
</dbReference>
<sequence>MTDTTYNSWGCSADRFDGSMCLGIDLGTTNSCVGIWHIERHHVKILKNRVDRGRTTPSVVRFDPDSHHVDVGNEAVKLETLNPVKNTIRSVKRLLGQKFKSQAIDVARIYASYDVVPTDQGNVAIQVARGKKKVYVQPEEISACVLKELKSSAESYFDGHTIFDNVVITVPAYFSDSQRKATLISASMAGFKAIRLLNEPTAAAMAYGLFLSGKKLVTVFDFGGGTLDVSLLSIEDGKFEVLGIGGDTNLGGDDIDNVLVEHLLEVLYKHHDVTRAQVEDANMVRLKREVEKAKIKLSEEDYADIVGLKIAAVPKFKYTLTRRKFEELCDPIWKKWEACVGGIRVTYNVLCRVEIDERRCLRIVSSVLKEAEVETTDIDEVILVGGSTRIPILRTKISETFDGKELCMSVNADEVVCEGAAIQAAILSGIDQRVFRDVLMMDVLPLPIGLETADGSMEVILPRNARIPTMVTKYFQTYEDNQRGLTVEVYEGEKEIAKENVHICYFNFAIPRNKIGKAGEFAHPVTFTMNASGILQVQAGVHHDSEETPMSKAAIFLMMGYIFALFAFYVFLRIFFTEERSIAA</sequence>
<dbReference type="Gene3D" id="3.90.640.10">
    <property type="entry name" value="Actin, Chain A, domain 4"/>
    <property type="match status" value="1"/>
</dbReference>
<dbReference type="GO" id="GO:0140662">
    <property type="term" value="F:ATP-dependent protein folding chaperone"/>
    <property type="evidence" value="ECO:0007669"/>
    <property type="project" value="InterPro"/>
</dbReference>
<evidence type="ECO:0000256" key="1">
    <source>
        <dbReference type="ARBA" id="ARBA00022741"/>
    </source>
</evidence>
<dbReference type="PROSITE" id="PS00297">
    <property type="entry name" value="HSP70_1"/>
    <property type="match status" value="1"/>
</dbReference>
<dbReference type="Gene3D" id="3.30.30.30">
    <property type="match status" value="1"/>
</dbReference>
<keyword evidence="4" id="KW-1133">Transmembrane helix</keyword>
<gene>
    <name evidence="5" type="ORF">DD238_008457</name>
</gene>
<dbReference type="GO" id="GO:0005524">
    <property type="term" value="F:ATP binding"/>
    <property type="evidence" value="ECO:0007669"/>
    <property type="project" value="UniProtKB-KW"/>
</dbReference>
<dbReference type="Gene3D" id="3.30.420.40">
    <property type="match status" value="2"/>
</dbReference>
<dbReference type="SUPFAM" id="SSF100920">
    <property type="entry name" value="Heat shock protein 70kD (HSP70), peptide-binding domain"/>
    <property type="match status" value="1"/>
</dbReference>
<dbReference type="AlphaFoldDB" id="A0A3M6V9A2"/>
<dbReference type="Gene3D" id="2.60.34.10">
    <property type="entry name" value="Substrate Binding Domain Of DNAk, Chain A, domain 1"/>
    <property type="match status" value="1"/>
</dbReference>
<organism evidence="5 6">
    <name type="scientific">Peronospora effusa</name>
    <dbReference type="NCBI Taxonomy" id="542832"/>
    <lineage>
        <taxon>Eukaryota</taxon>
        <taxon>Sar</taxon>
        <taxon>Stramenopiles</taxon>
        <taxon>Oomycota</taxon>
        <taxon>Peronosporomycetes</taxon>
        <taxon>Peronosporales</taxon>
        <taxon>Peronosporaceae</taxon>
        <taxon>Peronospora</taxon>
    </lineage>
</organism>
<dbReference type="VEuPathDB" id="FungiDB:DD237_008468"/>
<keyword evidence="6" id="KW-1185">Reference proteome</keyword>